<dbReference type="KEGG" id="lua:D4A81_05000"/>
<dbReference type="AlphaFoldDB" id="A0A385PZH9"/>
<name>A0A385PZH9_9FIRM</name>
<dbReference type="PANTHER" id="PTHR32387:SF0">
    <property type="entry name" value="PROTEIN NO VEIN"/>
    <property type="match status" value="1"/>
</dbReference>
<evidence type="ECO:0000259" key="1">
    <source>
        <dbReference type="Pfam" id="PF25794"/>
    </source>
</evidence>
<dbReference type="Proteomes" id="UP000265562">
    <property type="component" value="Chromosome"/>
</dbReference>
<dbReference type="Pfam" id="PF25794">
    <property type="entry name" value="SACS"/>
    <property type="match status" value="1"/>
</dbReference>
<organism evidence="2 3">
    <name type="scientific">Lachnoanaerobaculum umeaense</name>
    <dbReference type="NCBI Taxonomy" id="617123"/>
    <lineage>
        <taxon>Bacteria</taxon>
        <taxon>Bacillati</taxon>
        <taxon>Bacillota</taxon>
        <taxon>Clostridia</taxon>
        <taxon>Lachnospirales</taxon>
        <taxon>Lachnospiraceae</taxon>
        <taxon>Lachnoanaerobaculum</taxon>
    </lineage>
</organism>
<reference evidence="2 3" key="1">
    <citation type="submission" date="2018-09" db="EMBL/GenBank/DDBJ databases">
        <title>Genome sequencing of Lachnoanaerobaculum umeaense DSM 23576.</title>
        <authorList>
            <person name="Kook J.-K."/>
            <person name="Park S.-N."/>
            <person name="Lim Y.K."/>
        </authorList>
    </citation>
    <scope>NUCLEOTIDE SEQUENCE [LARGE SCALE GENOMIC DNA]</scope>
    <source>
        <strain evidence="3">DSM 23576 \ CCUG 58757</strain>
    </source>
</reference>
<dbReference type="NCBIfam" id="NF047352">
    <property type="entry name" value="P_loop_sacsin"/>
    <property type="match status" value="1"/>
</dbReference>
<dbReference type="SUPFAM" id="SSF55874">
    <property type="entry name" value="ATPase domain of HSP90 chaperone/DNA topoisomerase II/histidine kinase"/>
    <property type="match status" value="1"/>
</dbReference>
<dbReference type="Gene3D" id="3.30.565.10">
    <property type="entry name" value="Histidine kinase-like ATPase, C-terminal domain"/>
    <property type="match status" value="1"/>
</dbReference>
<dbReference type="InterPro" id="IPR052957">
    <property type="entry name" value="Auxin_embryo_med"/>
</dbReference>
<gene>
    <name evidence="2" type="ORF">D4A81_05000</name>
</gene>
<protein>
    <recommendedName>
        <fullName evidence="1">Sacsin/Nov domain-containing protein</fullName>
    </recommendedName>
</protein>
<dbReference type="EMBL" id="CP032364">
    <property type="protein sequence ID" value="AYA99345.1"/>
    <property type="molecule type" value="Genomic_DNA"/>
</dbReference>
<evidence type="ECO:0000313" key="2">
    <source>
        <dbReference type="EMBL" id="AYA99345.1"/>
    </source>
</evidence>
<feature type="domain" description="Sacsin/Nov" evidence="1">
    <location>
        <begin position="152"/>
        <end position="252"/>
    </location>
</feature>
<dbReference type="PANTHER" id="PTHR32387">
    <property type="entry name" value="WU:FJ29H11"/>
    <property type="match status" value="1"/>
</dbReference>
<dbReference type="OrthoDB" id="1778356at2"/>
<sequence length="859" mass="101271">MRMGNEIQINSLLEKRDKYPALCTKLDWLRLRCLLETEAMLQSDVSAMYSNADRLMNRFLSKYLNDSVKDTDGDGVFYLKQKYETKELEKDFYEFLSTVEADENIIGKSWQNNAKVFIEKLKEYREIGTIDGNLSEQLMDYAKKINNDPLRYIYELIQNADDCEYNSIKNCDDNESQVEVKIEIKDDSLIITYPEEGMTYSDIIAITTIGQSNKRLKKRKRIIGEKGRGFKTIFSVCDYAEIHSGKFHFKLSQNSFAPEWIDSEQSNHGTKMMLHFKNNSGEANDNENKFSAGADLFGKIKERYGFNENKKENILKNCPIIFTNNIEELDIQYKNETLMMAIKKDIKTDKDKKMGIAKIRYEIKTEGNLESPILECECYWYEKDVVFSYEEYRSHYKEIFENEKEFNETEKEVKTYPVVLLAPKWENGIKAWKGNLFTYLPTFTNINAPISIQAPFELNEDRSCMWINGLKGDEHSDTDDFDEYFKNKKELYTTKWNRRLFLELFKDQENNTSLVKYAFEKLVDEMKQNNANLYDYLPAYKNNNHQFFLSQDAKYEECIKKINSLCEEDNKNIIFEHFKTLKFLKCLYNDNFFCCNDNPRYFDDVIDNIFLSETDDEETGWLGEFIDKLLNSENVNDVNSSREPIQIIKTLTDCTNIEALGAGKIELEDEGKLEFTNLLLEKRYDATIKELNKEKHSDYLPLIDNRTGMKAIRVDGKYMKPEDSELWILHEENQASNGYLKIIRDSTGVKDDEDNYILLSKIYGSSFKNKIESDDWGSVWKYIYKKEGNTESINCSFDLYKALMRYYSKTDDCDWYEYSNKCLNKNEEEYNNSENKKCTVQAENLKTIWKLKYQEYRGD</sequence>
<proteinExistence type="predicted"/>
<dbReference type="InterPro" id="IPR036890">
    <property type="entry name" value="HATPase_C_sf"/>
</dbReference>
<accession>A0A385PZH9</accession>
<dbReference type="InterPro" id="IPR058210">
    <property type="entry name" value="SACS/Nov_dom"/>
</dbReference>
<evidence type="ECO:0000313" key="3">
    <source>
        <dbReference type="Proteomes" id="UP000265562"/>
    </source>
</evidence>
<keyword evidence="3" id="KW-1185">Reference proteome</keyword>